<reference evidence="3" key="1">
    <citation type="submission" date="2025-08" db="UniProtKB">
        <authorList>
            <consortium name="RefSeq"/>
        </authorList>
    </citation>
    <scope>IDENTIFICATION</scope>
    <source>
        <tissue evidence="3">Blood</tissue>
    </source>
</reference>
<dbReference type="Proteomes" id="UP001652622">
    <property type="component" value="Unplaced"/>
</dbReference>
<evidence type="ECO:0000313" key="2">
    <source>
        <dbReference type="Proteomes" id="UP001652622"/>
    </source>
</evidence>
<sequence length="135" mass="14599">MPPPLLPPPPPPPPPCGLSTHPFTTKKGSSMDMTPGVRRRAGLLPSWSPHAVPSASQPGPPVRFRGLLQPSARPLSPYGLEQQQQRRLSAPLALLPTQRVSAPLAGGAPVHVRREERHSPLEQKDVHLAPRDEID</sequence>
<evidence type="ECO:0000313" key="3">
    <source>
        <dbReference type="RefSeq" id="XP_060546107.1"/>
    </source>
</evidence>
<accession>A0ABM3ZCL7</accession>
<proteinExistence type="predicted"/>
<evidence type="ECO:0000256" key="1">
    <source>
        <dbReference type="SAM" id="MobiDB-lite"/>
    </source>
</evidence>
<feature type="region of interest" description="Disordered" evidence="1">
    <location>
        <begin position="100"/>
        <end position="135"/>
    </location>
</feature>
<dbReference type="RefSeq" id="XP_060546107.1">
    <property type="nucleotide sequence ID" value="XM_060690124.1"/>
</dbReference>
<feature type="region of interest" description="Disordered" evidence="1">
    <location>
        <begin position="1"/>
        <end position="87"/>
    </location>
</feature>
<feature type="compositionally biased region" description="Pro residues" evidence="1">
    <location>
        <begin position="1"/>
        <end position="16"/>
    </location>
</feature>
<feature type="compositionally biased region" description="Polar residues" evidence="1">
    <location>
        <begin position="21"/>
        <end position="32"/>
    </location>
</feature>
<gene>
    <name evidence="3" type="primary">LOC132711365</name>
</gene>
<keyword evidence="2" id="KW-1185">Reference proteome</keyword>
<feature type="compositionally biased region" description="Basic and acidic residues" evidence="1">
    <location>
        <begin position="112"/>
        <end position="135"/>
    </location>
</feature>
<protein>
    <submittedName>
        <fullName evidence="3">Junction-mediating and -regulatory protein-like</fullName>
    </submittedName>
</protein>
<dbReference type="GeneID" id="132711365"/>
<name>A0ABM3ZCL7_PANGU</name>
<organism evidence="2 3">
    <name type="scientific">Pantherophis guttatus</name>
    <name type="common">Corn snake</name>
    <name type="synonym">Elaphe guttata</name>
    <dbReference type="NCBI Taxonomy" id="94885"/>
    <lineage>
        <taxon>Eukaryota</taxon>
        <taxon>Metazoa</taxon>
        <taxon>Chordata</taxon>
        <taxon>Craniata</taxon>
        <taxon>Vertebrata</taxon>
        <taxon>Euteleostomi</taxon>
        <taxon>Lepidosauria</taxon>
        <taxon>Squamata</taxon>
        <taxon>Bifurcata</taxon>
        <taxon>Unidentata</taxon>
        <taxon>Episquamata</taxon>
        <taxon>Toxicofera</taxon>
        <taxon>Serpentes</taxon>
        <taxon>Colubroidea</taxon>
        <taxon>Colubridae</taxon>
        <taxon>Colubrinae</taxon>
        <taxon>Pantherophis</taxon>
    </lineage>
</organism>